<reference evidence="2 3" key="1">
    <citation type="submission" date="2018-07" db="EMBL/GenBank/DDBJ databases">
        <title>Freshwater and sediment microbial communities from various areas in North America, analyzing microbe dynamics in response to fracking.</title>
        <authorList>
            <person name="Lamendella R."/>
        </authorList>
    </citation>
    <scope>NUCLEOTIDE SEQUENCE [LARGE SCALE GENOMIC DNA]</scope>
    <source>
        <strain evidence="2 3">160A</strain>
    </source>
</reference>
<protein>
    <submittedName>
        <fullName evidence="2">Uncharacterized protein</fullName>
    </submittedName>
</protein>
<proteinExistence type="predicted"/>
<dbReference type="Proteomes" id="UP000252733">
    <property type="component" value="Unassembled WGS sequence"/>
</dbReference>
<accession>A0A2T0XPQ5</accession>
<evidence type="ECO:0000313" key="3">
    <source>
        <dbReference type="Proteomes" id="UP000252733"/>
    </source>
</evidence>
<evidence type="ECO:0000313" key="2">
    <source>
        <dbReference type="EMBL" id="RCW31057.1"/>
    </source>
</evidence>
<comment type="caution">
    <text evidence="2">The sequence shown here is derived from an EMBL/GenBank/DDBJ whole genome shotgun (WGS) entry which is preliminary data.</text>
</comment>
<name>A0A2T0XPQ5_9BACT</name>
<gene>
    <name evidence="2" type="ORF">DFO77_11923</name>
</gene>
<sequence length="39" mass="4588">MEEPERNLLQKHSSRQHLKNTDAGKSAFMHMQSMAHSFF</sequence>
<dbReference type="EMBL" id="QPIZ01000019">
    <property type="protein sequence ID" value="RCW31057.1"/>
    <property type="molecule type" value="Genomic_DNA"/>
</dbReference>
<evidence type="ECO:0000256" key="1">
    <source>
        <dbReference type="SAM" id="MobiDB-lite"/>
    </source>
</evidence>
<keyword evidence="3" id="KW-1185">Reference proteome</keyword>
<dbReference type="AlphaFoldDB" id="A0A2T0XPQ5"/>
<feature type="region of interest" description="Disordered" evidence="1">
    <location>
        <begin position="1"/>
        <end position="23"/>
    </location>
</feature>
<organism evidence="2 3">
    <name type="scientific">Marinilabilia salmonicolor</name>
    <dbReference type="NCBI Taxonomy" id="989"/>
    <lineage>
        <taxon>Bacteria</taxon>
        <taxon>Pseudomonadati</taxon>
        <taxon>Bacteroidota</taxon>
        <taxon>Bacteroidia</taxon>
        <taxon>Marinilabiliales</taxon>
        <taxon>Marinilabiliaceae</taxon>
        <taxon>Marinilabilia</taxon>
    </lineage>
</organism>